<keyword evidence="7" id="KW-1185">Reference proteome</keyword>
<evidence type="ECO:0000256" key="1">
    <source>
        <dbReference type="ARBA" id="ARBA00022679"/>
    </source>
</evidence>
<name>A0A834ZMR0_TETSI</name>
<organism evidence="6 7">
    <name type="scientific">Tetracentron sinense</name>
    <name type="common">Spur-leaf</name>
    <dbReference type="NCBI Taxonomy" id="13715"/>
    <lineage>
        <taxon>Eukaryota</taxon>
        <taxon>Viridiplantae</taxon>
        <taxon>Streptophyta</taxon>
        <taxon>Embryophyta</taxon>
        <taxon>Tracheophyta</taxon>
        <taxon>Spermatophyta</taxon>
        <taxon>Magnoliopsida</taxon>
        <taxon>Trochodendrales</taxon>
        <taxon>Trochodendraceae</taxon>
        <taxon>Tetracentron</taxon>
    </lineage>
</organism>
<dbReference type="EMBL" id="JABCRI010000003">
    <property type="protein sequence ID" value="KAF8409122.1"/>
    <property type="molecule type" value="Genomic_DNA"/>
</dbReference>
<accession>A0A834ZMR0</accession>
<protein>
    <submittedName>
        <fullName evidence="6">Uncharacterized protein</fullName>
    </submittedName>
</protein>
<dbReference type="PANTHER" id="PTHR47973">
    <property type="entry name" value="CYSTEINE-RICH RECEPTOR-LIKE PROTEIN KINASE 3"/>
    <property type="match status" value="1"/>
</dbReference>
<evidence type="ECO:0000256" key="3">
    <source>
        <dbReference type="ARBA" id="ARBA00022777"/>
    </source>
</evidence>
<feature type="compositionally biased region" description="Polar residues" evidence="5">
    <location>
        <begin position="84"/>
        <end position="104"/>
    </location>
</feature>
<keyword evidence="1" id="KW-0808">Transferase</keyword>
<sequence>MELVDPRLGSSFNKEEVMGMINVALICTNASPTLRPTMSAVVSMLEGRAVVQQLVSDPSISGDDDMRFKALKNHYQKSQDESMSDSQTQSILTDGPWTGSSTSVHDLYPVNLDSQYLTNRV</sequence>
<gene>
    <name evidence="6" type="ORF">HHK36_005195</name>
</gene>
<dbReference type="InterPro" id="IPR052059">
    <property type="entry name" value="CR_Ser/Thr_kinase"/>
</dbReference>
<evidence type="ECO:0000313" key="7">
    <source>
        <dbReference type="Proteomes" id="UP000655225"/>
    </source>
</evidence>
<keyword evidence="4" id="KW-0067">ATP-binding</keyword>
<dbReference type="Gene3D" id="1.10.510.10">
    <property type="entry name" value="Transferase(Phosphotransferase) domain 1"/>
    <property type="match status" value="1"/>
</dbReference>
<dbReference type="Proteomes" id="UP000655225">
    <property type="component" value="Unassembled WGS sequence"/>
</dbReference>
<proteinExistence type="predicted"/>
<feature type="region of interest" description="Disordered" evidence="5">
    <location>
        <begin position="75"/>
        <end position="104"/>
    </location>
</feature>
<evidence type="ECO:0000256" key="2">
    <source>
        <dbReference type="ARBA" id="ARBA00022741"/>
    </source>
</evidence>
<dbReference type="OMA" id="KEEVIIM"/>
<dbReference type="GO" id="GO:0016301">
    <property type="term" value="F:kinase activity"/>
    <property type="evidence" value="ECO:0007669"/>
    <property type="project" value="UniProtKB-KW"/>
</dbReference>
<comment type="caution">
    <text evidence="6">The sequence shown here is derived from an EMBL/GenBank/DDBJ whole genome shotgun (WGS) entry which is preliminary data.</text>
</comment>
<dbReference type="OrthoDB" id="1938112at2759"/>
<reference evidence="6 7" key="1">
    <citation type="submission" date="2020-04" db="EMBL/GenBank/DDBJ databases">
        <title>Plant Genome Project.</title>
        <authorList>
            <person name="Zhang R.-G."/>
        </authorList>
    </citation>
    <scope>NUCLEOTIDE SEQUENCE [LARGE SCALE GENOMIC DNA]</scope>
    <source>
        <strain evidence="6">YNK0</strain>
        <tissue evidence="6">Leaf</tissue>
    </source>
</reference>
<evidence type="ECO:0000313" key="6">
    <source>
        <dbReference type="EMBL" id="KAF8409122.1"/>
    </source>
</evidence>
<evidence type="ECO:0000256" key="5">
    <source>
        <dbReference type="SAM" id="MobiDB-lite"/>
    </source>
</evidence>
<keyword evidence="3" id="KW-0418">Kinase</keyword>
<dbReference type="GO" id="GO:0005524">
    <property type="term" value="F:ATP binding"/>
    <property type="evidence" value="ECO:0007669"/>
    <property type="project" value="UniProtKB-KW"/>
</dbReference>
<evidence type="ECO:0000256" key="4">
    <source>
        <dbReference type="ARBA" id="ARBA00022840"/>
    </source>
</evidence>
<keyword evidence="2" id="KW-0547">Nucleotide-binding</keyword>
<dbReference type="AlphaFoldDB" id="A0A834ZMR0"/>